<dbReference type="RefSeq" id="WP_238184435.1">
    <property type="nucleotide sequence ID" value="NZ_BPRB01000252.1"/>
</dbReference>
<dbReference type="EMBL" id="BPRB01000252">
    <property type="protein sequence ID" value="GJE61881.1"/>
    <property type="molecule type" value="Genomic_DNA"/>
</dbReference>
<comment type="caution">
    <text evidence="3">The sequence shown here is derived from an EMBL/GenBank/DDBJ whole genome shotgun (WGS) entry which is preliminary data.</text>
</comment>
<proteinExistence type="predicted"/>
<dbReference type="Proteomes" id="UP001055057">
    <property type="component" value="Unassembled WGS sequence"/>
</dbReference>
<feature type="region of interest" description="Disordered" evidence="1">
    <location>
        <begin position="22"/>
        <end position="106"/>
    </location>
</feature>
<reference evidence="3" key="1">
    <citation type="journal article" date="2021" name="Front. Microbiol.">
        <title>Comprehensive Comparative Genomics and Phenotyping of Methylobacterium Species.</title>
        <authorList>
            <person name="Alessa O."/>
            <person name="Ogura Y."/>
            <person name="Fujitani Y."/>
            <person name="Takami H."/>
            <person name="Hayashi T."/>
            <person name="Sahin N."/>
            <person name="Tani A."/>
        </authorList>
    </citation>
    <scope>NUCLEOTIDE SEQUENCE</scope>
    <source>
        <strain evidence="3">DSM 23632</strain>
    </source>
</reference>
<organism evidence="3 4">
    <name type="scientific">Methylobacterium trifolii</name>
    <dbReference type="NCBI Taxonomy" id="1003092"/>
    <lineage>
        <taxon>Bacteria</taxon>
        <taxon>Pseudomonadati</taxon>
        <taxon>Pseudomonadota</taxon>
        <taxon>Alphaproteobacteria</taxon>
        <taxon>Hyphomicrobiales</taxon>
        <taxon>Methylobacteriaceae</taxon>
        <taxon>Methylobacterium</taxon>
    </lineage>
</organism>
<feature type="chain" id="PRO_5045473715" description="Phosphate starvation-inducible protein PsiF" evidence="2">
    <location>
        <begin position="24"/>
        <end position="106"/>
    </location>
</feature>
<sequence>MLARFLKAAAFAAPLLLVQPVLAKDPPPAKPPAAAPAATPPAPAAEAPAAKGGKEPSAGQMAARERQKKCGAEWRGLADAQKVSRGPKWPQFWSKCNKRLKGGDKA</sequence>
<evidence type="ECO:0000313" key="4">
    <source>
        <dbReference type="Proteomes" id="UP001055057"/>
    </source>
</evidence>
<keyword evidence="2" id="KW-0732">Signal</keyword>
<name>A0ABQ4U537_9HYPH</name>
<keyword evidence="4" id="KW-1185">Reference proteome</keyword>
<reference evidence="3" key="2">
    <citation type="submission" date="2021-08" db="EMBL/GenBank/DDBJ databases">
        <authorList>
            <person name="Tani A."/>
            <person name="Ola A."/>
            <person name="Ogura Y."/>
            <person name="Katsura K."/>
            <person name="Hayashi T."/>
        </authorList>
    </citation>
    <scope>NUCLEOTIDE SEQUENCE</scope>
    <source>
        <strain evidence="3">DSM 23632</strain>
    </source>
</reference>
<feature type="signal peptide" evidence="2">
    <location>
        <begin position="1"/>
        <end position="23"/>
    </location>
</feature>
<gene>
    <name evidence="3" type="ORF">MPOCJGCO_4007</name>
</gene>
<evidence type="ECO:0000256" key="2">
    <source>
        <dbReference type="SAM" id="SignalP"/>
    </source>
</evidence>
<evidence type="ECO:0000256" key="1">
    <source>
        <dbReference type="SAM" id="MobiDB-lite"/>
    </source>
</evidence>
<feature type="compositionally biased region" description="Pro residues" evidence="1">
    <location>
        <begin position="25"/>
        <end position="43"/>
    </location>
</feature>
<feature type="compositionally biased region" description="Basic and acidic residues" evidence="1">
    <location>
        <begin position="63"/>
        <end position="72"/>
    </location>
</feature>
<evidence type="ECO:0008006" key="5">
    <source>
        <dbReference type="Google" id="ProtNLM"/>
    </source>
</evidence>
<protein>
    <recommendedName>
        <fullName evidence="5">Phosphate starvation-inducible protein PsiF</fullName>
    </recommendedName>
</protein>
<evidence type="ECO:0000313" key="3">
    <source>
        <dbReference type="EMBL" id="GJE61881.1"/>
    </source>
</evidence>
<accession>A0ABQ4U537</accession>